<proteinExistence type="predicted"/>
<dbReference type="EMBL" id="MK994515">
    <property type="protein sequence ID" value="QDB71201.1"/>
    <property type="molecule type" value="Genomic_DNA"/>
</dbReference>
<gene>
    <name evidence="1" type="ORF">CPT_Moabite_171</name>
</gene>
<sequence length="356" mass="38860">MALSIDAFKNTVKDSAGEVRDTVQTSSSIFSTSVNDSMVAVDGYGKTQEQVLSNMRNGILDRLGATKDWLLNTKIFDLGSLNDALTSAKGIKDDATALTKQLSDEIGTNINSIRGISDNVISTATSTLNEINQSVNDTFSTINGVKYDVTAGTYGNVVNDFINSVNRLLYDGKQTYENIVDKFANDSLKGSILENSSSLGLTNIIDGVYQSDPGNPILMRSLSNGLEEALLTGDIRTINSIVHNLGANYVMVRHPNIIRDILTNYTYPVGTTPNEYKAEADVLIDTLNFLNPDWNKAVGAPYLNRNISVFRDASTKAKAVLISRPEYAYQIKIADRYPSQDINSIARTMYPMGAFS</sequence>
<reference evidence="2" key="1">
    <citation type="submission" date="2019-05" db="EMBL/GenBank/DDBJ databases">
        <title>Complete Genome Sequence of Serratia marcescens Myophage Moabite.</title>
        <authorList>
            <person name="Price L."/>
            <person name="Rohren M."/>
            <person name="Newkirk H."/>
            <person name="Liu M."/>
            <person name="Ramsey J."/>
        </authorList>
    </citation>
    <scope>NUCLEOTIDE SEQUENCE [LARGE SCALE GENOMIC DNA]</scope>
</reference>
<keyword evidence="2" id="KW-1185">Reference proteome</keyword>
<dbReference type="Proteomes" id="UP000319063">
    <property type="component" value="Segment"/>
</dbReference>
<name>A0A4Y5TRI5_9CAUD</name>
<evidence type="ECO:0000313" key="2">
    <source>
        <dbReference type="Proteomes" id="UP000319063"/>
    </source>
</evidence>
<accession>A0A4Y5TRI5</accession>
<protein>
    <submittedName>
        <fullName evidence="1">Virion-associated protein</fullName>
    </submittedName>
</protein>
<organism evidence="1 2">
    <name type="scientific">Serratia phage Moabite</name>
    <dbReference type="NCBI Taxonomy" id="2587814"/>
    <lineage>
        <taxon>Viruses</taxon>
        <taxon>Duplodnaviria</taxon>
        <taxon>Heunggongvirae</taxon>
        <taxon>Uroviricota</taxon>
        <taxon>Caudoviricetes</taxon>
        <taxon>Chimalliviridae</taxon>
        <taxon>Moabitevirus</taxon>
        <taxon>Moabitevirus moabite</taxon>
    </lineage>
</organism>
<evidence type="ECO:0000313" key="1">
    <source>
        <dbReference type="EMBL" id="QDB71201.1"/>
    </source>
</evidence>